<dbReference type="Proteomes" id="UP001362899">
    <property type="component" value="Unassembled WGS sequence"/>
</dbReference>
<comment type="subcellular location">
    <subcellularLocation>
        <location evidence="1 10">Cell membrane</location>
        <topology evidence="1 10">Multi-pass membrane protein</topology>
    </subcellularLocation>
</comment>
<dbReference type="InterPro" id="IPR004835">
    <property type="entry name" value="Chitin_synth"/>
</dbReference>
<proteinExistence type="inferred from homology"/>
<keyword evidence="3 10" id="KW-1003">Cell membrane</keyword>
<dbReference type="PANTHER" id="PTHR22914">
    <property type="entry name" value="CHITIN SYNTHASE"/>
    <property type="match status" value="1"/>
</dbReference>
<sequence length="998" mass="113315">MNPYRNGRQTSIRYPEIDEYATSDDIEMNTRYNPGMPSLDSQNAPRIEPHSGRGFRSARNANNSIPYERFPEPEQLRPETDLAETHLVVPWDPHSVGRRVSDERSLLGYNSSSRSSFENQTVPLQNSTYSFQPDLERQGSRFRPRFWNQSQEGGEYADEEAVDYQIPIQGDEYQLNTWYEGDETQASPNLAAEPLDDVRSVGYTDFGDAYNDDDDDDEEEKEEKDSDERGIRTVELFHGNLVLDCPVSSKLLEQYPHHSPAREFTHMRYSAATCDPSEFVNEQYTLRQMCYAVPRQTELFICVTIYNEDDILLARTLQGVFNNIRHLCHRDRSSTWGQEAWKKVVVCVVADGRNKLNPRTKALMTALGAYQEGFAKNMVNDKEVQAHIYEYTSMVRISQISESEGVKLSTEKAVPVQLLFCLKEKNQKKINSHRWFFQAFSELLQPKVCVLLDAGTRPGNHSIYHLWKSFAKDEQVAGACGEIAAMLGPFGYKLYNPLVAAQNFEYKMSNILDKPSESVFGFISVLPGAFSAYRFSALMNHADGTGPLEKYFKGEKLEGTGGVFQANMYLAEDRILCWELVSKRGSNWVLRYVKQAKAHTDVPERLSELILQRRRWLNGSFFATIYALAHFFSIWRSGHSIPRILALHIQFIYSLLTLIFSWFSLASFFLIFHILSAALGDSSVNFAPGKILGVVLSWIYCACLLVVFIMSFGNRPQGTRKLYDTIVVFFALMMGYMIFATVFISVKAVQYAICANTNFQFKLLFTNSTFRDLIISLLATYILYFISSLLFLDPWHVFTSMFQYVLISPTYVNVMNVYAFCNTHDISWGTKGDTVQKLDLGAVKANESGTLELELPTSSDLVDKYYLEELEVLSEPPEKSSAPNIPDSEKQRDFYALFRSAVVIVWVLMNLALVGVVLNIGGFQSLIGLSNNSTVIPTKRDLYAEVLVRASTSTCQEISTGGNEVSKVYMAVIFWSVAGMGAYRFILCIIFLITGLIR</sequence>
<accession>A0AAV5RC17</accession>
<evidence type="ECO:0000259" key="12">
    <source>
        <dbReference type="Pfam" id="PF08407"/>
    </source>
</evidence>
<dbReference type="GO" id="GO:0006031">
    <property type="term" value="P:chitin biosynthetic process"/>
    <property type="evidence" value="ECO:0007669"/>
    <property type="project" value="UniProtKB-UniRule"/>
</dbReference>
<dbReference type="Pfam" id="PF01644">
    <property type="entry name" value="Chitin_synth_1"/>
    <property type="match status" value="1"/>
</dbReference>
<comment type="similarity">
    <text evidence="10">Belongs to the chitin synthase family.</text>
</comment>
<keyword evidence="7 10" id="KW-1133">Transmembrane helix</keyword>
<feature type="compositionally biased region" description="Acidic residues" evidence="11">
    <location>
        <begin position="210"/>
        <end position="222"/>
    </location>
</feature>
<evidence type="ECO:0000256" key="6">
    <source>
        <dbReference type="ARBA" id="ARBA00022692"/>
    </source>
</evidence>
<keyword evidence="5 10" id="KW-0808">Transferase</keyword>
<feature type="region of interest" description="Disordered" evidence="11">
    <location>
        <begin position="21"/>
        <end position="69"/>
    </location>
</feature>
<dbReference type="GO" id="GO:0071555">
    <property type="term" value="P:cell wall organization"/>
    <property type="evidence" value="ECO:0007669"/>
    <property type="project" value="UniProtKB-KW"/>
</dbReference>
<dbReference type="EMBL" id="BTGC01000001">
    <property type="protein sequence ID" value="GMM49075.1"/>
    <property type="molecule type" value="Genomic_DNA"/>
</dbReference>
<name>A0AAV5RC17_STABA</name>
<dbReference type="EC" id="2.4.1.16" evidence="2 10"/>
<comment type="function">
    <text evidence="10">Polymerizes chitin, a structural polymer of the cell wall and septum, by transferring the sugar moiety of UDP-GlcNAc to the non-reducing end of the growing chitin polymer.</text>
</comment>
<comment type="caution">
    <text evidence="13">The sequence shown here is derived from an EMBL/GenBank/DDBJ whole genome shotgun (WGS) entry which is preliminary data.</text>
</comment>
<dbReference type="Pfam" id="PF08407">
    <property type="entry name" value="Chitin_synth_1N"/>
    <property type="match status" value="1"/>
</dbReference>
<protein>
    <recommendedName>
        <fullName evidence="2 10">Chitin synthase</fullName>
        <ecNumber evidence="2 10">2.4.1.16</ecNumber>
    </recommendedName>
</protein>
<feature type="transmembrane region" description="Helical" evidence="10">
    <location>
        <begin position="616"/>
        <end position="635"/>
    </location>
</feature>
<evidence type="ECO:0000256" key="8">
    <source>
        <dbReference type="ARBA" id="ARBA00023136"/>
    </source>
</evidence>
<evidence type="ECO:0000256" key="3">
    <source>
        <dbReference type="ARBA" id="ARBA00022475"/>
    </source>
</evidence>
<gene>
    <name evidence="13" type="ORF">DASB73_000330</name>
</gene>
<dbReference type="GO" id="GO:0030428">
    <property type="term" value="C:cell septum"/>
    <property type="evidence" value="ECO:0007669"/>
    <property type="project" value="TreeGrafter"/>
</dbReference>
<keyword evidence="6 10" id="KW-0812">Transmembrane</keyword>
<keyword evidence="14" id="KW-1185">Reference proteome</keyword>
<evidence type="ECO:0000256" key="5">
    <source>
        <dbReference type="ARBA" id="ARBA00022679"/>
    </source>
</evidence>
<feature type="transmembrane region" description="Helical" evidence="10">
    <location>
        <begin position="655"/>
        <end position="679"/>
    </location>
</feature>
<dbReference type="CDD" id="cd04190">
    <property type="entry name" value="Chitin_synth_C"/>
    <property type="match status" value="1"/>
</dbReference>
<dbReference type="AlphaFoldDB" id="A0AAV5RC17"/>
<evidence type="ECO:0000256" key="11">
    <source>
        <dbReference type="SAM" id="MobiDB-lite"/>
    </source>
</evidence>
<feature type="domain" description="Chitin synthase N-terminal" evidence="12">
    <location>
        <begin position="231"/>
        <end position="298"/>
    </location>
</feature>
<evidence type="ECO:0000256" key="10">
    <source>
        <dbReference type="RuleBase" id="RU366040"/>
    </source>
</evidence>
<dbReference type="GO" id="GO:0005886">
    <property type="term" value="C:plasma membrane"/>
    <property type="evidence" value="ECO:0007669"/>
    <property type="project" value="UniProtKB-SubCell"/>
</dbReference>
<evidence type="ECO:0000256" key="4">
    <source>
        <dbReference type="ARBA" id="ARBA00022676"/>
    </source>
</evidence>
<feature type="transmembrane region" description="Helical" evidence="10">
    <location>
        <begin position="896"/>
        <end position="920"/>
    </location>
</feature>
<evidence type="ECO:0000313" key="13">
    <source>
        <dbReference type="EMBL" id="GMM49075.1"/>
    </source>
</evidence>
<evidence type="ECO:0000256" key="7">
    <source>
        <dbReference type="ARBA" id="ARBA00022989"/>
    </source>
</evidence>
<dbReference type="InterPro" id="IPR029044">
    <property type="entry name" value="Nucleotide-diphossugar_trans"/>
</dbReference>
<dbReference type="InterPro" id="IPR013616">
    <property type="entry name" value="Chitin_synth_N"/>
</dbReference>
<keyword evidence="8 10" id="KW-0472">Membrane</keyword>
<feature type="transmembrane region" description="Helical" evidence="10">
    <location>
        <begin position="691"/>
        <end position="713"/>
    </location>
</feature>
<dbReference type="GO" id="GO:0004100">
    <property type="term" value="F:chitin synthase activity"/>
    <property type="evidence" value="ECO:0007669"/>
    <property type="project" value="UniProtKB-UniRule"/>
</dbReference>
<evidence type="ECO:0000313" key="14">
    <source>
        <dbReference type="Proteomes" id="UP001362899"/>
    </source>
</evidence>
<comment type="catalytic activity">
    <reaction evidence="10">
        <text>[(1-&gt;4)-N-acetyl-beta-D-glucosaminyl](n) + UDP-N-acetyl-alpha-D-glucosamine = [(1-&gt;4)-N-acetyl-beta-D-glucosaminyl](n+1) + UDP + H(+)</text>
        <dbReference type="Rhea" id="RHEA:16637"/>
        <dbReference type="Rhea" id="RHEA-COMP:9593"/>
        <dbReference type="Rhea" id="RHEA-COMP:9595"/>
        <dbReference type="ChEBI" id="CHEBI:15378"/>
        <dbReference type="ChEBI" id="CHEBI:17029"/>
        <dbReference type="ChEBI" id="CHEBI:57705"/>
        <dbReference type="ChEBI" id="CHEBI:58223"/>
        <dbReference type="EC" id="2.4.1.16"/>
    </reaction>
</comment>
<feature type="transmembrane region" description="Helical" evidence="10">
    <location>
        <begin position="773"/>
        <end position="792"/>
    </location>
</feature>
<feature type="transmembrane region" description="Helical" evidence="10">
    <location>
        <begin position="725"/>
        <end position="753"/>
    </location>
</feature>
<organism evidence="13 14">
    <name type="scientific">Starmerella bacillaris</name>
    <name type="common">Yeast</name>
    <name type="synonym">Candida zemplinina</name>
    <dbReference type="NCBI Taxonomy" id="1247836"/>
    <lineage>
        <taxon>Eukaryota</taxon>
        <taxon>Fungi</taxon>
        <taxon>Dikarya</taxon>
        <taxon>Ascomycota</taxon>
        <taxon>Saccharomycotina</taxon>
        <taxon>Dipodascomycetes</taxon>
        <taxon>Dipodascales</taxon>
        <taxon>Trichomonascaceae</taxon>
        <taxon>Starmerella</taxon>
    </lineage>
</organism>
<keyword evidence="4 10" id="KW-0328">Glycosyltransferase</keyword>
<dbReference type="SUPFAM" id="SSF53448">
    <property type="entry name" value="Nucleotide-diphospho-sugar transferases"/>
    <property type="match status" value="1"/>
</dbReference>
<keyword evidence="9 10" id="KW-0961">Cell wall biogenesis/degradation</keyword>
<feature type="transmembrane region" description="Helical" evidence="10">
    <location>
        <begin position="972"/>
        <end position="997"/>
    </location>
</feature>
<evidence type="ECO:0000256" key="2">
    <source>
        <dbReference type="ARBA" id="ARBA00012543"/>
    </source>
</evidence>
<evidence type="ECO:0000256" key="1">
    <source>
        <dbReference type="ARBA" id="ARBA00004651"/>
    </source>
</evidence>
<feature type="region of interest" description="Disordered" evidence="11">
    <location>
        <begin position="187"/>
        <end position="230"/>
    </location>
</feature>
<evidence type="ECO:0000256" key="9">
    <source>
        <dbReference type="ARBA" id="ARBA00023316"/>
    </source>
</evidence>
<dbReference type="PANTHER" id="PTHR22914:SF9">
    <property type="entry name" value="CHITIN SYNTHASE 1"/>
    <property type="match status" value="1"/>
</dbReference>
<reference evidence="13 14" key="1">
    <citation type="journal article" date="2023" name="Elife">
        <title>Identification of key yeast species and microbe-microbe interactions impacting larval growth of Drosophila in the wild.</title>
        <authorList>
            <person name="Mure A."/>
            <person name="Sugiura Y."/>
            <person name="Maeda R."/>
            <person name="Honda K."/>
            <person name="Sakurai N."/>
            <person name="Takahashi Y."/>
            <person name="Watada M."/>
            <person name="Katoh T."/>
            <person name="Gotoh A."/>
            <person name="Gotoh Y."/>
            <person name="Taniguchi I."/>
            <person name="Nakamura K."/>
            <person name="Hayashi T."/>
            <person name="Katayama T."/>
            <person name="Uemura T."/>
            <person name="Hattori Y."/>
        </authorList>
    </citation>
    <scope>NUCLEOTIDE SEQUENCE [LARGE SCALE GENOMIC DNA]</scope>
    <source>
        <strain evidence="13 14">SB-73</strain>
    </source>
</reference>